<protein>
    <recommendedName>
        <fullName evidence="11">NADH-quinone oxidoreductase subunit</fullName>
        <ecNumber evidence="11">7.1.1.-</ecNumber>
    </recommendedName>
</protein>
<dbReference type="OrthoDB" id="9791970at2"/>
<evidence type="ECO:0000256" key="8">
    <source>
        <dbReference type="ARBA" id="ARBA00022989"/>
    </source>
</evidence>
<dbReference type="InterPro" id="IPR038430">
    <property type="entry name" value="NDAH_ubi_oxred_su3_sf"/>
</dbReference>
<feature type="transmembrane region" description="Helical" evidence="12">
    <location>
        <begin position="6"/>
        <end position="29"/>
    </location>
</feature>
<dbReference type="RefSeq" id="WP_092128958.1">
    <property type="nucleotide sequence ID" value="NZ_FMYU01000008.1"/>
</dbReference>
<dbReference type="PANTHER" id="PTHR11058:SF22">
    <property type="entry name" value="NADH-QUINONE OXIDOREDUCTASE SUBUNIT A"/>
    <property type="match status" value="1"/>
</dbReference>
<keyword evidence="8 12" id="KW-1133">Transmembrane helix</keyword>
<feature type="transmembrane region" description="Helical" evidence="12">
    <location>
        <begin position="56"/>
        <end position="79"/>
    </location>
</feature>
<comment type="function">
    <text evidence="11">NDH-1 shuttles electrons from NADH, via FMN and iron-sulfur (Fe-S) centers, to quinones in the respiratory chain.</text>
</comment>
<dbReference type="EC" id="7.1.1.-" evidence="11"/>
<organism evidence="13 14">
    <name type="scientific">Desulfurella multipotens</name>
    <dbReference type="NCBI Taxonomy" id="79269"/>
    <lineage>
        <taxon>Bacteria</taxon>
        <taxon>Pseudomonadati</taxon>
        <taxon>Campylobacterota</taxon>
        <taxon>Desulfurellia</taxon>
        <taxon>Desulfurellales</taxon>
        <taxon>Desulfurellaceae</taxon>
        <taxon>Desulfurella</taxon>
    </lineage>
</organism>
<evidence type="ECO:0000256" key="11">
    <source>
        <dbReference type="RuleBase" id="RU003639"/>
    </source>
</evidence>
<evidence type="ECO:0000256" key="4">
    <source>
        <dbReference type="ARBA" id="ARBA00022475"/>
    </source>
</evidence>
<evidence type="ECO:0000256" key="3">
    <source>
        <dbReference type="ARBA" id="ARBA00022448"/>
    </source>
</evidence>
<dbReference type="GO" id="GO:0048038">
    <property type="term" value="F:quinone binding"/>
    <property type="evidence" value="ECO:0007669"/>
    <property type="project" value="UniProtKB-KW"/>
</dbReference>
<proteinExistence type="inferred from homology"/>
<dbReference type="InterPro" id="IPR000440">
    <property type="entry name" value="NADH_UbQ/plastoQ_OxRdtase_su3"/>
</dbReference>
<gene>
    <name evidence="13" type="ORF">SAMN05660835_01238</name>
</gene>
<dbReference type="EMBL" id="FMYU01000008">
    <property type="protein sequence ID" value="SDC71508.1"/>
    <property type="molecule type" value="Genomic_DNA"/>
</dbReference>
<keyword evidence="6 11" id="KW-0874">Quinone</keyword>
<evidence type="ECO:0000313" key="14">
    <source>
        <dbReference type="Proteomes" id="UP000199411"/>
    </source>
</evidence>
<sequence>MANWFIAFIALVLLFVIFAGMVIAAKYLAPREYDKEKYDLYECGAPMVSEFRYFNIRFYIIAIMFTLFDIEAIFMYPWAVYFEELGILGVIEMGLFIIMVFVGWIYAYKKGALVWE</sequence>
<comment type="catalytic activity">
    <reaction evidence="11">
        <text>a quinone + NADH + 5 H(+)(in) = a quinol + NAD(+) + 4 H(+)(out)</text>
        <dbReference type="Rhea" id="RHEA:57888"/>
        <dbReference type="ChEBI" id="CHEBI:15378"/>
        <dbReference type="ChEBI" id="CHEBI:24646"/>
        <dbReference type="ChEBI" id="CHEBI:57540"/>
        <dbReference type="ChEBI" id="CHEBI:57945"/>
        <dbReference type="ChEBI" id="CHEBI:132124"/>
    </reaction>
</comment>
<dbReference type="Pfam" id="PF00507">
    <property type="entry name" value="Oxidored_q4"/>
    <property type="match status" value="1"/>
</dbReference>
<dbReference type="Gene3D" id="1.20.58.1610">
    <property type="entry name" value="NADH:ubiquinone/plastoquinone oxidoreductase, chain 3"/>
    <property type="match status" value="1"/>
</dbReference>
<evidence type="ECO:0000256" key="12">
    <source>
        <dbReference type="SAM" id="Phobius"/>
    </source>
</evidence>
<evidence type="ECO:0000256" key="7">
    <source>
        <dbReference type="ARBA" id="ARBA00022967"/>
    </source>
</evidence>
<dbReference type="Proteomes" id="UP000199411">
    <property type="component" value="Unassembled WGS sequence"/>
</dbReference>
<reference evidence="14" key="1">
    <citation type="submission" date="2016-10" db="EMBL/GenBank/DDBJ databases">
        <authorList>
            <person name="Varghese N."/>
            <person name="Submissions S."/>
        </authorList>
    </citation>
    <scope>NUCLEOTIDE SEQUENCE [LARGE SCALE GENOMIC DNA]</scope>
    <source>
        <strain evidence="14">DSM 8415</strain>
    </source>
</reference>
<evidence type="ECO:0000256" key="6">
    <source>
        <dbReference type="ARBA" id="ARBA00022719"/>
    </source>
</evidence>
<keyword evidence="9 11" id="KW-0520">NAD</keyword>
<accession>A0A1G6NUR8</accession>
<evidence type="ECO:0000256" key="2">
    <source>
        <dbReference type="ARBA" id="ARBA00008472"/>
    </source>
</evidence>
<keyword evidence="10 12" id="KW-0472">Membrane</keyword>
<evidence type="ECO:0000256" key="5">
    <source>
        <dbReference type="ARBA" id="ARBA00022692"/>
    </source>
</evidence>
<evidence type="ECO:0000256" key="10">
    <source>
        <dbReference type="ARBA" id="ARBA00023136"/>
    </source>
</evidence>
<comment type="subcellular location">
    <subcellularLocation>
        <location evidence="11">Cell membrane</location>
        <topology evidence="11">Multi-pass membrane protein</topology>
    </subcellularLocation>
    <subcellularLocation>
        <location evidence="1">Membrane</location>
    </subcellularLocation>
</comment>
<keyword evidence="5 11" id="KW-0812">Transmembrane</keyword>
<dbReference type="GO" id="GO:0030964">
    <property type="term" value="C:NADH dehydrogenase complex"/>
    <property type="evidence" value="ECO:0007669"/>
    <property type="project" value="TreeGrafter"/>
</dbReference>
<dbReference type="GO" id="GO:0008137">
    <property type="term" value="F:NADH dehydrogenase (ubiquinone) activity"/>
    <property type="evidence" value="ECO:0007669"/>
    <property type="project" value="InterPro"/>
</dbReference>
<dbReference type="AlphaFoldDB" id="A0A1G6NUR8"/>
<dbReference type="GO" id="GO:0005886">
    <property type="term" value="C:plasma membrane"/>
    <property type="evidence" value="ECO:0007669"/>
    <property type="project" value="UniProtKB-SubCell"/>
</dbReference>
<keyword evidence="4" id="KW-1003">Cell membrane</keyword>
<feature type="transmembrane region" description="Helical" evidence="12">
    <location>
        <begin position="85"/>
        <end position="107"/>
    </location>
</feature>
<keyword evidence="14" id="KW-1185">Reference proteome</keyword>
<keyword evidence="7" id="KW-1278">Translocase</keyword>
<evidence type="ECO:0000256" key="9">
    <source>
        <dbReference type="ARBA" id="ARBA00023027"/>
    </source>
</evidence>
<dbReference type="PANTHER" id="PTHR11058">
    <property type="entry name" value="NADH-UBIQUINONE OXIDOREDUCTASE CHAIN 3"/>
    <property type="match status" value="1"/>
</dbReference>
<evidence type="ECO:0000256" key="1">
    <source>
        <dbReference type="ARBA" id="ARBA00004370"/>
    </source>
</evidence>
<evidence type="ECO:0000313" key="13">
    <source>
        <dbReference type="EMBL" id="SDC71508.1"/>
    </source>
</evidence>
<comment type="similarity">
    <text evidence="2 11">Belongs to the complex I subunit 3 family.</text>
</comment>
<keyword evidence="3" id="KW-0813">Transport</keyword>
<name>A0A1G6NUR8_9BACT</name>